<dbReference type="NCBIfam" id="TIGR03947">
    <property type="entry name" value="viomycin_VioD"/>
    <property type="match status" value="1"/>
</dbReference>
<reference evidence="5 6" key="1">
    <citation type="submission" date="2020-08" db="EMBL/GenBank/DDBJ databases">
        <title>Sequencing the genomes of 1000 actinobacteria strains.</title>
        <authorList>
            <person name="Klenk H.-P."/>
        </authorList>
    </citation>
    <scope>NUCLEOTIDE SEQUENCE [LARGE SCALE GENOMIC DNA]</scope>
    <source>
        <strain evidence="5 6">DSM 44936</strain>
    </source>
</reference>
<comment type="similarity">
    <text evidence="3">Belongs to the class-II pyridoxal-phosphate-dependent aminotransferase family.</text>
</comment>
<dbReference type="AlphaFoldDB" id="A0A7X0MA81"/>
<dbReference type="InterPro" id="IPR015424">
    <property type="entry name" value="PyrdxlP-dep_Trfase"/>
</dbReference>
<comment type="caution">
    <text evidence="5">The sequence shown here is derived from an EMBL/GenBank/DDBJ whole genome shotgun (WGS) entry which is preliminary data.</text>
</comment>
<dbReference type="GO" id="GO:0016740">
    <property type="term" value="F:transferase activity"/>
    <property type="evidence" value="ECO:0007669"/>
    <property type="project" value="InterPro"/>
</dbReference>
<organism evidence="5 6">
    <name type="scientific">Sphaerisporangium rubeum</name>
    <dbReference type="NCBI Taxonomy" id="321317"/>
    <lineage>
        <taxon>Bacteria</taxon>
        <taxon>Bacillati</taxon>
        <taxon>Actinomycetota</taxon>
        <taxon>Actinomycetes</taxon>
        <taxon>Streptosporangiales</taxon>
        <taxon>Streptosporangiaceae</taxon>
        <taxon>Sphaerisporangium</taxon>
    </lineage>
</organism>
<evidence type="ECO:0000313" key="6">
    <source>
        <dbReference type="Proteomes" id="UP000555564"/>
    </source>
</evidence>
<dbReference type="InterPro" id="IPR023965">
    <property type="entry name" value="Capreomycidine_synthase"/>
</dbReference>
<keyword evidence="2 3" id="KW-0663">Pyridoxal phosphate</keyword>
<feature type="domain" description="Aminotransferase class I/classII large" evidence="4">
    <location>
        <begin position="59"/>
        <end position="354"/>
    </location>
</feature>
<dbReference type="RefSeq" id="WP_184985403.1">
    <property type="nucleotide sequence ID" value="NZ_BAAALO010000019.1"/>
</dbReference>
<dbReference type="InterPro" id="IPR015421">
    <property type="entry name" value="PyrdxlP-dep_Trfase_major"/>
</dbReference>
<dbReference type="PANTHER" id="PTHR43510:SF1">
    <property type="entry name" value="AMINOTRANSFERASE FUNCTION, HYPOTHETICAL (EUROFUNG)"/>
    <property type="match status" value="1"/>
</dbReference>
<name>A0A7X0MA81_9ACTN</name>
<dbReference type="PROSITE" id="PS00599">
    <property type="entry name" value="AA_TRANSFER_CLASS_2"/>
    <property type="match status" value="1"/>
</dbReference>
<accession>A0A7X0MA81</accession>
<dbReference type="Gene3D" id="3.90.1150.10">
    <property type="entry name" value="Aspartate Aminotransferase, domain 1"/>
    <property type="match status" value="1"/>
</dbReference>
<dbReference type="InterPro" id="IPR001917">
    <property type="entry name" value="Aminotrans_II_pyridoxalP_BS"/>
</dbReference>
<dbReference type="InterPro" id="IPR004839">
    <property type="entry name" value="Aminotransferase_I/II_large"/>
</dbReference>
<evidence type="ECO:0000256" key="2">
    <source>
        <dbReference type="ARBA" id="ARBA00022898"/>
    </source>
</evidence>
<dbReference type="SUPFAM" id="SSF53383">
    <property type="entry name" value="PLP-dependent transferases"/>
    <property type="match status" value="1"/>
</dbReference>
<dbReference type="GO" id="GO:0030170">
    <property type="term" value="F:pyridoxal phosphate binding"/>
    <property type="evidence" value="ECO:0007669"/>
    <property type="project" value="InterPro"/>
</dbReference>
<dbReference type="PANTHER" id="PTHR43510">
    <property type="entry name" value="AMINOTRANSFERASE FUNCTION, HYPOTHETICAL (EUROFUNG)"/>
    <property type="match status" value="1"/>
</dbReference>
<protein>
    <submittedName>
        <fullName evidence="5">Capreomycidine synthase</fullName>
    </submittedName>
</protein>
<sequence>MRYESSALEDWMRRYYFDVDFDIGSSGVEDYSVADVRRLLGIPLEAFDEIVLRDSTTLGGDEVRAAIADQWGNGDPERVMVTHGASEAIYLMMCTLLEPGDEIVVVEPAYHTHYSIARSLGCDVVSWPLLAADGYVPDLTLLRKKMSDRTKAIVVNFPHNPTGSSLTEEQRDELVGIAADAGAYLIWDQAFRELTYGTEPLRDPVHDYPARSISIGTLSKGYGLPGLRVGWVIAPPELLRATFDLRDRMTLHLSPLVEFVAAHVARGAETLVAGRREQARHNLGVLRDFAKANEDVFDLPDPLGGVTTFPRFVGIEDTTDFCHELARRDRVLLVPGVCFGDPERVRLGFGGPSAGFAAGLDTLARALRDNRGKHV</sequence>
<proteinExistence type="inferred from homology"/>
<keyword evidence="6" id="KW-1185">Reference proteome</keyword>
<dbReference type="EMBL" id="JACHIU010000001">
    <property type="protein sequence ID" value="MBB6475804.1"/>
    <property type="molecule type" value="Genomic_DNA"/>
</dbReference>
<dbReference type="Gene3D" id="3.40.640.10">
    <property type="entry name" value="Type I PLP-dependent aspartate aminotransferase-like (Major domain)"/>
    <property type="match status" value="1"/>
</dbReference>
<evidence type="ECO:0000313" key="5">
    <source>
        <dbReference type="EMBL" id="MBB6475804.1"/>
    </source>
</evidence>
<comment type="cofactor">
    <cofactor evidence="1 3">
        <name>pyridoxal 5'-phosphate</name>
        <dbReference type="ChEBI" id="CHEBI:597326"/>
    </cofactor>
</comment>
<evidence type="ECO:0000256" key="3">
    <source>
        <dbReference type="RuleBase" id="RU003693"/>
    </source>
</evidence>
<dbReference type="Pfam" id="PF00155">
    <property type="entry name" value="Aminotran_1_2"/>
    <property type="match status" value="1"/>
</dbReference>
<evidence type="ECO:0000259" key="4">
    <source>
        <dbReference type="Pfam" id="PF00155"/>
    </source>
</evidence>
<dbReference type="CDD" id="cd00609">
    <property type="entry name" value="AAT_like"/>
    <property type="match status" value="1"/>
</dbReference>
<evidence type="ECO:0000256" key="1">
    <source>
        <dbReference type="ARBA" id="ARBA00001933"/>
    </source>
</evidence>
<gene>
    <name evidence="5" type="ORF">BJ992_005235</name>
</gene>
<dbReference type="Proteomes" id="UP000555564">
    <property type="component" value="Unassembled WGS sequence"/>
</dbReference>
<dbReference type="InterPro" id="IPR015422">
    <property type="entry name" value="PyrdxlP-dep_Trfase_small"/>
</dbReference>